<dbReference type="SUPFAM" id="SSF54593">
    <property type="entry name" value="Glyoxalase/Bleomycin resistance protein/Dihydroxybiphenyl dioxygenase"/>
    <property type="match status" value="1"/>
</dbReference>
<sequence length="271" mass="29039">MANLVALVSGDAPAAWQRAGFALSRAPVPSFLAKYGCSAWLNLPTQNRRLAVGLGAESTEHIKSGISAWVWAGLKDKSPQAVGDFASLAISDAEAEAAFESDVNAGSRDDEHPNGIVNIDQVVLRTLDMDSSLESFEAAGLKLLRKRDDLYPGTTQAFIRPCDDVILEIVSVSPELRKKQAKMTNQMVAFNETENSIWGLTYVVKDIEAAAEMFSPNISKVNNAKQPGRKIATLRTEQLGLRAAIAIMSAHVKLPPGQDAAVPSSPPSAKL</sequence>
<proteinExistence type="predicted"/>
<evidence type="ECO:0000313" key="1">
    <source>
        <dbReference type="EMBL" id="GBG26880.1"/>
    </source>
</evidence>
<protein>
    <submittedName>
        <fullName evidence="1">Uncharacterized protein</fullName>
    </submittedName>
</protein>
<accession>A0A2R5G7A8</accession>
<comment type="caution">
    <text evidence="1">The sequence shown here is derived from an EMBL/GenBank/DDBJ whole genome shotgun (WGS) entry which is preliminary data.</text>
</comment>
<dbReference type="Proteomes" id="UP000241890">
    <property type="component" value="Unassembled WGS sequence"/>
</dbReference>
<reference evidence="1 2" key="1">
    <citation type="submission" date="2017-12" db="EMBL/GenBank/DDBJ databases">
        <title>Sequencing, de novo assembly and annotation of complete genome of a new Thraustochytrid species, strain FCC1311.</title>
        <authorList>
            <person name="Sedici K."/>
            <person name="Godart F."/>
            <person name="Aiese Cigliano R."/>
            <person name="Sanseverino W."/>
            <person name="Barakat M."/>
            <person name="Ortet P."/>
            <person name="Marechal E."/>
            <person name="Cagnac O."/>
            <person name="Amato A."/>
        </authorList>
    </citation>
    <scope>NUCLEOTIDE SEQUENCE [LARGE SCALE GENOMIC DNA]</scope>
</reference>
<dbReference type="InParanoid" id="A0A2R5G7A8"/>
<evidence type="ECO:0000313" key="2">
    <source>
        <dbReference type="Proteomes" id="UP000241890"/>
    </source>
</evidence>
<dbReference type="AlphaFoldDB" id="A0A2R5G7A8"/>
<gene>
    <name evidence="1" type="ORF">FCC1311_031022</name>
</gene>
<keyword evidence="2" id="KW-1185">Reference proteome</keyword>
<organism evidence="1 2">
    <name type="scientific">Hondaea fermentalgiana</name>
    <dbReference type="NCBI Taxonomy" id="2315210"/>
    <lineage>
        <taxon>Eukaryota</taxon>
        <taxon>Sar</taxon>
        <taxon>Stramenopiles</taxon>
        <taxon>Bigyra</taxon>
        <taxon>Labyrinthulomycetes</taxon>
        <taxon>Thraustochytrida</taxon>
        <taxon>Thraustochytriidae</taxon>
        <taxon>Hondaea</taxon>
    </lineage>
</organism>
<dbReference type="EMBL" id="BEYU01000025">
    <property type="protein sequence ID" value="GBG26880.1"/>
    <property type="molecule type" value="Genomic_DNA"/>
</dbReference>
<dbReference type="InterPro" id="IPR029068">
    <property type="entry name" value="Glyas_Bleomycin-R_OHBP_Dase"/>
</dbReference>
<name>A0A2R5G7A8_9STRA</name>